<dbReference type="GO" id="GO:0042834">
    <property type="term" value="F:peptidoglycan binding"/>
    <property type="evidence" value="ECO:0007669"/>
    <property type="project" value="InterPro"/>
</dbReference>
<evidence type="ECO:0000256" key="2">
    <source>
        <dbReference type="SAM" id="Phobius"/>
    </source>
</evidence>
<accession>A0A315EPL3</accession>
<proteinExistence type="predicted"/>
<dbReference type="InterPro" id="IPR007730">
    <property type="entry name" value="SPOR-like_dom"/>
</dbReference>
<keyword evidence="2" id="KW-0472">Membrane</keyword>
<keyword evidence="2" id="KW-0812">Transmembrane</keyword>
<keyword evidence="5" id="KW-1185">Reference proteome</keyword>
<sequence length="512" mass="55342">MTDIYQSPGDRLRFEILLKSLTEGSINLAVLSDHDRVLDYYGSLFEERLRAKGENHIEWCSSTNSERLVQKFNEILSEITLDQALEKDKKHAPRRFLVFRDSILMQDFELQLLARLVNGFPAGNISVILLINSAGNHQGKLDAFGKNLLKWDVETEAGEPKKQLTDWVATTPDPEPTLIEPSFLPEPPTLSDEVIPVSKLLNLPTKTAWRVPGFGKKQEPQLDAEPLPAFVPTPLPVPPTPPTPPAMPDSSREPALTTPAPLAAAAPAVTDADLFKRPVRRSRAGWVLLVLLMSMAAFGFMYKDLVLEEAELLKKYLLRGTPAVAAPDEAASAAAAAAASAEALAAAELAASVANEAARVASQAEEMASAASATASVAAPVAVAASAPAPAASAEPKTSKPTEKVVEKAEAKPDANSDEAWVKQLPANGYVVQLAAMDTTEDMRSFQRSNVAYAKARIMRARHKDTGKRYVILVAGPFETKAQADAFMQSSPLLAKGWLRSTKSMQTQFTKS</sequence>
<dbReference type="Pfam" id="PF05036">
    <property type="entry name" value="SPOR"/>
    <property type="match status" value="1"/>
</dbReference>
<dbReference type="InterPro" id="IPR036680">
    <property type="entry name" value="SPOR-like_sf"/>
</dbReference>
<name>A0A315EPL3_9BURK</name>
<dbReference type="Gene3D" id="3.30.70.1070">
    <property type="entry name" value="Sporulation related repeat"/>
    <property type="match status" value="1"/>
</dbReference>
<feature type="compositionally biased region" description="Pro residues" evidence="1">
    <location>
        <begin position="235"/>
        <end position="247"/>
    </location>
</feature>
<dbReference type="EMBL" id="NESP01000001">
    <property type="protein sequence ID" value="PUE59850.1"/>
    <property type="molecule type" value="Genomic_DNA"/>
</dbReference>
<dbReference type="RefSeq" id="WP_108402327.1">
    <property type="nucleotide sequence ID" value="NZ_NESP01000001.1"/>
</dbReference>
<keyword evidence="2" id="KW-1133">Transmembrane helix</keyword>
<evidence type="ECO:0000313" key="5">
    <source>
        <dbReference type="Proteomes" id="UP000251341"/>
    </source>
</evidence>
<feature type="region of interest" description="Disordered" evidence="1">
    <location>
        <begin position="235"/>
        <end position="256"/>
    </location>
</feature>
<organism evidence="4 5">
    <name type="scientific">Limnohabitans curvus</name>
    <dbReference type="NCBI Taxonomy" id="323423"/>
    <lineage>
        <taxon>Bacteria</taxon>
        <taxon>Pseudomonadati</taxon>
        <taxon>Pseudomonadota</taxon>
        <taxon>Betaproteobacteria</taxon>
        <taxon>Burkholderiales</taxon>
        <taxon>Comamonadaceae</taxon>
        <taxon>Limnohabitans</taxon>
    </lineage>
</organism>
<feature type="domain" description="SPOR" evidence="3">
    <location>
        <begin position="427"/>
        <end position="489"/>
    </location>
</feature>
<protein>
    <recommendedName>
        <fullName evidence="3">SPOR domain-containing protein</fullName>
    </recommendedName>
</protein>
<comment type="caution">
    <text evidence="4">The sequence shown here is derived from an EMBL/GenBank/DDBJ whole genome shotgun (WGS) entry which is preliminary data.</text>
</comment>
<evidence type="ECO:0000256" key="1">
    <source>
        <dbReference type="SAM" id="MobiDB-lite"/>
    </source>
</evidence>
<feature type="transmembrane region" description="Helical" evidence="2">
    <location>
        <begin position="284"/>
        <end position="302"/>
    </location>
</feature>
<evidence type="ECO:0000313" key="4">
    <source>
        <dbReference type="EMBL" id="PUE59850.1"/>
    </source>
</evidence>
<feature type="region of interest" description="Disordered" evidence="1">
    <location>
        <begin position="389"/>
        <end position="414"/>
    </location>
</feature>
<dbReference type="Proteomes" id="UP000251341">
    <property type="component" value="Unassembled WGS sequence"/>
</dbReference>
<feature type="compositionally biased region" description="Basic and acidic residues" evidence="1">
    <location>
        <begin position="397"/>
        <end position="414"/>
    </location>
</feature>
<evidence type="ECO:0000259" key="3">
    <source>
        <dbReference type="Pfam" id="PF05036"/>
    </source>
</evidence>
<dbReference type="AlphaFoldDB" id="A0A315EPL3"/>
<gene>
    <name evidence="4" type="ORF">B9Z44_09830</name>
</gene>
<reference evidence="4 5" key="1">
    <citation type="submission" date="2017-04" db="EMBL/GenBank/DDBJ databases">
        <title>Unexpected and diverse lifestyles within the genus Limnohabitans.</title>
        <authorList>
            <person name="Kasalicky V."/>
            <person name="Mehrshad M."/>
            <person name="Andrei S.-A."/>
            <person name="Salcher M."/>
            <person name="Kratochvilova H."/>
            <person name="Simek K."/>
            <person name="Ghai R."/>
        </authorList>
    </citation>
    <scope>NUCLEOTIDE SEQUENCE [LARGE SCALE GENOMIC DNA]</scope>
    <source>
        <strain evidence="4 5">MWH-C5</strain>
    </source>
</reference>